<reference evidence="2" key="1">
    <citation type="submission" date="2023-06" db="EMBL/GenBank/DDBJ databases">
        <title>Genome-scale phylogeny and comparative genomics of the fungal order Sordariales.</title>
        <authorList>
            <consortium name="Lawrence Berkeley National Laboratory"/>
            <person name="Hensen N."/>
            <person name="Bonometti L."/>
            <person name="Westerberg I."/>
            <person name="Brannstrom I.O."/>
            <person name="Guillou S."/>
            <person name="Cros-Aarteil S."/>
            <person name="Calhoun S."/>
            <person name="Haridas S."/>
            <person name="Kuo A."/>
            <person name="Mondo S."/>
            <person name="Pangilinan J."/>
            <person name="Riley R."/>
            <person name="Labutti K."/>
            <person name="Andreopoulos B."/>
            <person name="Lipzen A."/>
            <person name="Chen C."/>
            <person name="Yanf M."/>
            <person name="Daum C."/>
            <person name="Ng V."/>
            <person name="Clum A."/>
            <person name="Steindorff A."/>
            <person name="Ohm R."/>
            <person name="Martin F."/>
            <person name="Silar P."/>
            <person name="Natvig D."/>
            <person name="Lalanne C."/>
            <person name="Gautier V."/>
            <person name="Ament-Velasquez S.L."/>
            <person name="Kruys A."/>
            <person name="Hutchinson M.I."/>
            <person name="Powell A.J."/>
            <person name="Barry K."/>
            <person name="Miller A.N."/>
            <person name="Grigoriev I.V."/>
            <person name="Debuchy R."/>
            <person name="Gladieux P."/>
            <person name="Thoren M.H."/>
            <person name="Johannesson H."/>
        </authorList>
    </citation>
    <scope>NUCLEOTIDE SEQUENCE</scope>
    <source>
        <strain evidence="2">8032-3</strain>
    </source>
</reference>
<dbReference type="RefSeq" id="XP_060288326.1">
    <property type="nucleotide sequence ID" value="XM_060431338.1"/>
</dbReference>
<name>A0AAJ0CAV3_9PEZI</name>
<feature type="compositionally biased region" description="Pro residues" evidence="1">
    <location>
        <begin position="66"/>
        <end position="78"/>
    </location>
</feature>
<evidence type="ECO:0000313" key="3">
    <source>
        <dbReference type="Proteomes" id="UP001244011"/>
    </source>
</evidence>
<dbReference type="AlphaFoldDB" id="A0AAJ0CAV3"/>
<protein>
    <submittedName>
        <fullName evidence="2">Uncharacterized protein</fullName>
    </submittedName>
</protein>
<evidence type="ECO:0000313" key="2">
    <source>
        <dbReference type="EMBL" id="KAK1772113.1"/>
    </source>
</evidence>
<dbReference type="Proteomes" id="UP001244011">
    <property type="component" value="Unassembled WGS sequence"/>
</dbReference>
<accession>A0AAJ0CAV3</accession>
<keyword evidence="3" id="KW-1185">Reference proteome</keyword>
<feature type="region of interest" description="Disordered" evidence="1">
    <location>
        <begin position="59"/>
        <end position="86"/>
    </location>
</feature>
<dbReference type="EMBL" id="MU838997">
    <property type="protein sequence ID" value="KAK1772113.1"/>
    <property type="molecule type" value="Genomic_DNA"/>
</dbReference>
<organism evidence="2 3">
    <name type="scientific">Phialemonium atrogriseum</name>
    <dbReference type="NCBI Taxonomy" id="1093897"/>
    <lineage>
        <taxon>Eukaryota</taxon>
        <taxon>Fungi</taxon>
        <taxon>Dikarya</taxon>
        <taxon>Ascomycota</taxon>
        <taxon>Pezizomycotina</taxon>
        <taxon>Sordariomycetes</taxon>
        <taxon>Sordariomycetidae</taxon>
        <taxon>Cephalothecales</taxon>
        <taxon>Cephalothecaceae</taxon>
        <taxon>Phialemonium</taxon>
    </lineage>
</organism>
<evidence type="ECO:0000256" key="1">
    <source>
        <dbReference type="SAM" id="MobiDB-lite"/>
    </source>
</evidence>
<dbReference type="GeneID" id="85314525"/>
<sequence length="216" mass="24104">MGRDDVLFDIFNTLHRLETLLEGQESRLKSVELSVRPSNSSAASECSCSFDSDMAASCAEDKHGPRLPPNSPLPPPPSSKSDFPTPEMYQMSVMNLRNRFEFIDDSQPDVREIHQNLPQALLEPEEHAGNPSTSWKENIDGDAASYVGGHDDAYTQSVYSSRPLSSHTAHPFLEIVLKTKTNHPLLLNLPQKAGDPVALRIEIVPLRRETRYPLRS</sequence>
<proteinExistence type="predicted"/>
<gene>
    <name evidence="2" type="ORF">QBC33DRAFT_582342</name>
</gene>
<comment type="caution">
    <text evidence="2">The sequence shown here is derived from an EMBL/GenBank/DDBJ whole genome shotgun (WGS) entry which is preliminary data.</text>
</comment>